<dbReference type="GO" id="GO:0005886">
    <property type="term" value="C:plasma membrane"/>
    <property type="evidence" value="ECO:0007669"/>
    <property type="project" value="TreeGrafter"/>
</dbReference>
<dbReference type="Pfam" id="PF00441">
    <property type="entry name" value="Acyl-CoA_dh_1"/>
    <property type="match status" value="2"/>
</dbReference>
<gene>
    <name evidence="10" type="ORF">GON03_21275</name>
</gene>
<evidence type="ECO:0000259" key="9">
    <source>
        <dbReference type="Pfam" id="PF02771"/>
    </source>
</evidence>
<feature type="domain" description="Acyl-CoA dehydrogenase/oxidase C-terminal" evidence="7">
    <location>
        <begin position="185"/>
        <end position="306"/>
    </location>
</feature>
<dbReference type="InterPro" id="IPR037069">
    <property type="entry name" value="AcylCoA_DH/ox_N_sf"/>
</dbReference>
<dbReference type="RefSeq" id="WP_157346718.1">
    <property type="nucleotide sequence ID" value="NZ_WSEK01000005.1"/>
</dbReference>
<dbReference type="InterPro" id="IPR006091">
    <property type="entry name" value="Acyl-CoA_Oxase/DH_mid-dom"/>
</dbReference>
<dbReference type="InterPro" id="IPR036250">
    <property type="entry name" value="AcylCo_DH-like_C"/>
</dbReference>
<dbReference type="Gene3D" id="1.10.540.10">
    <property type="entry name" value="Acyl-CoA dehydrogenase/oxidase, N-terminal domain"/>
    <property type="match status" value="2"/>
</dbReference>
<comment type="similarity">
    <text evidence="2 6">Belongs to the acyl-CoA dehydrogenase family.</text>
</comment>
<dbReference type="Pfam" id="PF02771">
    <property type="entry name" value="Acyl-CoA_dh_N"/>
    <property type="match status" value="2"/>
</dbReference>
<dbReference type="SUPFAM" id="SSF56645">
    <property type="entry name" value="Acyl-CoA dehydrogenase NM domain-like"/>
    <property type="match status" value="2"/>
</dbReference>
<accession>A0A6L6XWW5</accession>
<dbReference type="InterPro" id="IPR046373">
    <property type="entry name" value="Acyl-CoA_Oxase/DH_mid-dom_sf"/>
</dbReference>
<feature type="domain" description="Acyl-CoA dehydrogenase/oxidase N-terminal" evidence="9">
    <location>
        <begin position="344"/>
        <end position="425"/>
    </location>
</feature>
<dbReference type="InterPro" id="IPR052161">
    <property type="entry name" value="Mycobact_Acyl-CoA_DH"/>
</dbReference>
<comment type="caution">
    <text evidence="10">The sequence shown here is derived from an EMBL/GenBank/DDBJ whole genome shotgun (WGS) entry which is preliminary data.</text>
</comment>
<comment type="cofactor">
    <cofactor evidence="1 6">
        <name>FAD</name>
        <dbReference type="ChEBI" id="CHEBI:57692"/>
    </cofactor>
</comment>
<keyword evidence="5 6" id="KW-0560">Oxidoreductase</keyword>
<dbReference type="GO" id="GO:0016627">
    <property type="term" value="F:oxidoreductase activity, acting on the CH-CH group of donors"/>
    <property type="evidence" value="ECO:0007669"/>
    <property type="project" value="InterPro"/>
</dbReference>
<dbReference type="EMBL" id="WSEK01000005">
    <property type="protein sequence ID" value="MVQ51719.1"/>
    <property type="molecule type" value="Genomic_DNA"/>
</dbReference>
<dbReference type="InterPro" id="IPR009075">
    <property type="entry name" value="AcylCo_DH/oxidase_C"/>
</dbReference>
<keyword evidence="3 6" id="KW-0285">Flavoprotein</keyword>
<proteinExistence type="inferred from homology"/>
<evidence type="ECO:0000313" key="10">
    <source>
        <dbReference type="EMBL" id="MVQ51719.1"/>
    </source>
</evidence>
<dbReference type="InterPro" id="IPR013786">
    <property type="entry name" value="AcylCoA_DH/ox_N"/>
</dbReference>
<dbReference type="Pfam" id="PF02770">
    <property type="entry name" value="Acyl-CoA_dh_M"/>
    <property type="match status" value="1"/>
</dbReference>
<dbReference type="GO" id="GO:0050660">
    <property type="term" value="F:flavin adenine dinucleotide binding"/>
    <property type="evidence" value="ECO:0007669"/>
    <property type="project" value="InterPro"/>
</dbReference>
<evidence type="ECO:0000313" key="11">
    <source>
        <dbReference type="Proteomes" id="UP000473525"/>
    </source>
</evidence>
<sequence length="686" mass="72023">MSIGISEEHVELASSLRKWAADLRGRDVARAAEGDAGARFEQVWTAVRDMGVPEIGLPEAAGGGGGTTLDVAVALEACAHELVPGPLLGPAVAAAVLGELPAADAIVGVALGGVLWDAPSVTHVLLEDPGTGWRVLPVGAVEVAASTGLDLTRRFGRVEAAEGPAGVAVPGLTTERVRRTTVTLAAAEAAGVARWCLATAVEHAKVREQFGQPIGAFQAVKHLCAEMLETAEAVTAAAWDVAGAADEAEEQWAFAADVAAAVAFDGAVEVAKSCIQVLGGIGFTFEHDAHLYLRRALALRSLVGGRDAAAERLTAAAVGGTRRQVSLDLGGRDEDVRDEVRATVDRIAALPAGEQRAAFVETGYLTPHWPAPYGLGADAVTQIVIDQELARAGVKRPDIVIAGWALPTILEHGTEAQRERFVTPSLLGDLVWCQLFSEPGAGSDLASLRTRADRVDGGWRLSGQKVWNSVAERADWGICLARTNPDAPKHKGITYFLVDMRNSPGIEVRPLREITGKALFNEVFLDDVFVPDSMVVGEVDDGWRLARTTLANERVAMASARLSQSTERAITLAARGVTAAHEVAVGHSIALATVCGLLGVRATLRSLAGRGPGAESSVAKLLGVRNRQDGAELVVSLHGDAILLDDSEEVRADVWEMLNTRCLSIAGGTTQVLRNVAGERILGLPR</sequence>
<evidence type="ECO:0000256" key="2">
    <source>
        <dbReference type="ARBA" id="ARBA00009347"/>
    </source>
</evidence>
<dbReference type="FunFam" id="2.40.110.10:FF:000011">
    <property type="entry name" value="Acyl-CoA dehydrogenase FadE34"/>
    <property type="match status" value="1"/>
</dbReference>
<feature type="domain" description="Acyl-CoA oxidase/dehydrogenase middle" evidence="8">
    <location>
        <begin position="433"/>
        <end position="528"/>
    </location>
</feature>
<dbReference type="SUPFAM" id="SSF47203">
    <property type="entry name" value="Acyl-CoA dehydrogenase C-terminal domain-like"/>
    <property type="match status" value="2"/>
</dbReference>
<keyword evidence="11" id="KW-1185">Reference proteome</keyword>
<dbReference type="PANTHER" id="PTHR43292:SF4">
    <property type="entry name" value="ACYL-COA DEHYDROGENASE FADE34"/>
    <property type="match status" value="1"/>
</dbReference>
<dbReference type="PANTHER" id="PTHR43292">
    <property type="entry name" value="ACYL-COA DEHYDROGENASE"/>
    <property type="match status" value="1"/>
</dbReference>
<evidence type="ECO:0000256" key="1">
    <source>
        <dbReference type="ARBA" id="ARBA00001974"/>
    </source>
</evidence>
<organism evidence="10 11">
    <name type="scientific">Nocardioides agri</name>
    <dbReference type="NCBI Taxonomy" id="2682843"/>
    <lineage>
        <taxon>Bacteria</taxon>
        <taxon>Bacillati</taxon>
        <taxon>Actinomycetota</taxon>
        <taxon>Actinomycetes</taxon>
        <taxon>Propionibacteriales</taxon>
        <taxon>Nocardioidaceae</taxon>
        <taxon>Nocardioides</taxon>
    </lineage>
</organism>
<feature type="domain" description="Acyl-CoA dehydrogenase/oxidase C-terminal" evidence="7">
    <location>
        <begin position="540"/>
        <end position="682"/>
    </location>
</feature>
<feature type="domain" description="Acyl-CoA dehydrogenase/oxidase N-terminal" evidence="9">
    <location>
        <begin position="6"/>
        <end position="82"/>
    </location>
</feature>
<evidence type="ECO:0000259" key="7">
    <source>
        <dbReference type="Pfam" id="PF00441"/>
    </source>
</evidence>
<protein>
    <submittedName>
        <fullName evidence="10">Acyl-CoA dehydrogenase</fullName>
    </submittedName>
</protein>
<reference evidence="10 11" key="1">
    <citation type="submission" date="2019-12" db="EMBL/GenBank/DDBJ databases">
        <authorList>
            <person name="Huq M.A."/>
        </authorList>
    </citation>
    <scope>NUCLEOTIDE SEQUENCE [LARGE SCALE GENOMIC DNA]</scope>
    <source>
        <strain evidence="10 11">MAH-18</strain>
    </source>
</reference>
<dbReference type="InterPro" id="IPR009100">
    <property type="entry name" value="AcylCoA_DH/oxidase_NM_dom_sf"/>
</dbReference>
<dbReference type="AlphaFoldDB" id="A0A6L6XWW5"/>
<keyword evidence="4 6" id="KW-0274">FAD</keyword>
<evidence type="ECO:0000256" key="3">
    <source>
        <dbReference type="ARBA" id="ARBA00022630"/>
    </source>
</evidence>
<name>A0A6L6XWW5_9ACTN</name>
<evidence type="ECO:0000256" key="5">
    <source>
        <dbReference type="ARBA" id="ARBA00023002"/>
    </source>
</evidence>
<evidence type="ECO:0000256" key="6">
    <source>
        <dbReference type="RuleBase" id="RU362125"/>
    </source>
</evidence>
<evidence type="ECO:0000256" key="4">
    <source>
        <dbReference type="ARBA" id="ARBA00022827"/>
    </source>
</evidence>
<dbReference type="Gene3D" id="2.40.110.10">
    <property type="entry name" value="Butyryl-CoA Dehydrogenase, subunit A, domain 2"/>
    <property type="match status" value="1"/>
</dbReference>
<dbReference type="Gene3D" id="1.20.140.10">
    <property type="entry name" value="Butyryl-CoA Dehydrogenase, subunit A, domain 3"/>
    <property type="match status" value="2"/>
</dbReference>
<dbReference type="Proteomes" id="UP000473525">
    <property type="component" value="Unassembled WGS sequence"/>
</dbReference>
<evidence type="ECO:0000259" key="8">
    <source>
        <dbReference type="Pfam" id="PF02770"/>
    </source>
</evidence>